<keyword evidence="1" id="KW-0812">Transmembrane</keyword>
<organism evidence="2 3">
    <name type="scientific">Bacteroides gallinaceum</name>
    <dbReference type="NCBI Taxonomy" id="1462571"/>
    <lineage>
        <taxon>Bacteria</taxon>
        <taxon>Pseudomonadati</taxon>
        <taxon>Bacteroidota</taxon>
        <taxon>Bacteroidia</taxon>
        <taxon>Bacteroidales</taxon>
        <taxon>Bacteroidaceae</taxon>
        <taxon>Bacteroides</taxon>
    </lineage>
</organism>
<keyword evidence="1" id="KW-1133">Transmembrane helix</keyword>
<dbReference type="RefSeq" id="WP_289558268.1">
    <property type="nucleotide sequence ID" value="NZ_JAUDEN010000002.1"/>
</dbReference>
<evidence type="ECO:0000313" key="3">
    <source>
        <dbReference type="Proteomes" id="UP001169458"/>
    </source>
</evidence>
<evidence type="ECO:0000256" key="1">
    <source>
        <dbReference type="SAM" id="Phobius"/>
    </source>
</evidence>
<gene>
    <name evidence="2" type="ORF">QUW60_02105</name>
</gene>
<accession>A0ABT7VCK9</accession>
<feature type="transmembrane region" description="Helical" evidence="1">
    <location>
        <begin position="12"/>
        <end position="35"/>
    </location>
</feature>
<reference evidence="3" key="2">
    <citation type="submission" date="2023-07" db="EMBL/GenBank/DDBJ databases">
        <title>Identification and characterization of horizontal gene transfer across gut microbiota members of farm animals based on homology search.</title>
        <authorList>
            <person name="Schwarzerova J."/>
            <person name="Nykrynova M."/>
            <person name="Jureckova K."/>
            <person name="Cejkova D."/>
            <person name="Rychlik I."/>
        </authorList>
    </citation>
    <scope>NUCLEOTIDE SEQUENCE [LARGE SCALE GENOMIC DNA]</scope>
    <source>
        <strain evidence="3">109_WCHN</strain>
    </source>
</reference>
<reference evidence="2 3" key="1">
    <citation type="submission" date="2023-06" db="EMBL/GenBank/DDBJ databases">
        <authorList>
            <person name="Zeman M."/>
            <person name="Kubasova T."/>
            <person name="Jahodarova E."/>
            <person name="Nykrynova M."/>
            <person name="Rychlik I."/>
        </authorList>
    </citation>
    <scope>NUCLEOTIDE SEQUENCE [LARGE SCALE GENOMIC DNA]</scope>
    <source>
        <strain evidence="2 3">109_WCHN</strain>
    </source>
</reference>
<evidence type="ECO:0000313" key="2">
    <source>
        <dbReference type="EMBL" id="MDM8324035.1"/>
    </source>
</evidence>
<dbReference type="InterPro" id="IPR031709">
    <property type="entry name" value="PutAbiC"/>
</dbReference>
<proteinExistence type="predicted"/>
<dbReference type="EMBL" id="JAUDEN010000002">
    <property type="protein sequence ID" value="MDM8324035.1"/>
    <property type="molecule type" value="Genomic_DNA"/>
</dbReference>
<dbReference type="Pfam" id="PF16872">
    <property type="entry name" value="putAbiC"/>
    <property type="match status" value="1"/>
</dbReference>
<comment type="caution">
    <text evidence="2">The sequence shown here is derived from an EMBL/GenBank/DDBJ whole genome shotgun (WGS) entry which is preliminary data.</text>
</comment>
<keyword evidence="1" id="KW-0472">Membrane</keyword>
<keyword evidence="3" id="KW-1185">Reference proteome</keyword>
<sequence length="371" mass="43848">MRRLINWIKHNPILSIAYICVGIGLLIWGGFLLLINKTYNVGGCLTPEEMAQTGQVGDFIGGVIGSVWALAGVFLYFSALKLQQQELKSQREEMATSQRLLDQQLFEGTFFNLLKAQENIRDNIKAQFPKIEFKAFSLSVSQYEVYGINFFNIARTEYQAIYNFVASHEYKGTSIHGINEDIENQIGSFYDKFNDIIINEELWDTIKYYAYYECLGTLYGSNEKTFKTIHESGNERQICAYAYWLFYHRYEYCLGHYCRHFYNIIKYIDDYKQKLLSQLNSQSKDYEKEVQTINDKIHHYFSFAQASLSSYELVMIYYNMLLFPNAEKLYKEYNIFENMHIENLIKNRHARFFEGIKIKSVKDFKQRIFQK</sequence>
<dbReference type="Proteomes" id="UP001169458">
    <property type="component" value="Unassembled WGS sequence"/>
</dbReference>
<feature type="transmembrane region" description="Helical" evidence="1">
    <location>
        <begin position="59"/>
        <end position="80"/>
    </location>
</feature>
<protein>
    <submittedName>
        <fullName evidence="2">Phage abortive infection protein</fullName>
    </submittedName>
</protein>
<name>A0ABT7VCK9_9BACE</name>